<dbReference type="NCBIfam" id="NF041200">
    <property type="entry name" value="mob_BfmA_Nterm"/>
    <property type="match status" value="1"/>
</dbReference>
<dbReference type="InterPro" id="IPR048012">
    <property type="entry name" value="BfmA-like_N"/>
</dbReference>
<dbReference type="RefSeq" id="WP_026814114.1">
    <property type="nucleotide sequence ID" value="NZ_BMWP01000024.1"/>
</dbReference>
<protein>
    <submittedName>
        <fullName evidence="1">Uncharacterized protein</fullName>
    </submittedName>
</protein>
<proteinExistence type="predicted"/>
<reference evidence="1" key="1">
    <citation type="journal article" date="2014" name="Int. J. Syst. Evol. Microbiol.">
        <title>Complete genome sequence of Corynebacterium casei LMG S-19264T (=DSM 44701T), isolated from a smear-ripened cheese.</title>
        <authorList>
            <consortium name="US DOE Joint Genome Institute (JGI-PGF)"/>
            <person name="Walter F."/>
            <person name="Albersmeier A."/>
            <person name="Kalinowski J."/>
            <person name="Ruckert C."/>
        </authorList>
    </citation>
    <scope>NUCLEOTIDE SEQUENCE</scope>
    <source>
        <strain evidence="1">KCTC 12113</strain>
    </source>
</reference>
<gene>
    <name evidence="1" type="ORF">GCM10007383_30580</name>
</gene>
<organism evidence="1 2">
    <name type="scientific">Arenibacter certesii</name>
    <dbReference type="NCBI Taxonomy" id="228955"/>
    <lineage>
        <taxon>Bacteria</taxon>
        <taxon>Pseudomonadati</taxon>
        <taxon>Bacteroidota</taxon>
        <taxon>Flavobacteriia</taxon>
        <taxon>Flavobacteriales</taxon>
        <taxon>Flavobacteriaceae</taxon>
        <taxon>Arenibacter</taxon>
    </lineage>
</organism>
<keyword evidence="2" id="KW-1185">Reference proteome</keyword>
<name>A0A918J2E3_9FLAO</name>
<sequence length="154" mass="17800">MKKKSIIIKEVSHREIKVLSETFGIPIGALVENMIRYFKRTGINPKDALNENPSAMIKVLDKRIVSFLRVQERDILKPVRDEVYMNGKNQVLKLEELTNSLREVLGKMNSADEKRTLLVKSELLKQKNCLIEIASYLDNKDRSGLNQRIKEIFS</sequence>
<evidence type="ECO:0000313" key="2">
    <source>
        <dbReference type="Proteomes" id="UP000634668"/>
    </source>
</evidence>
<reference evidence="1" key="2">
    <citation type="submission" date="2020-09" db="EMBL/GenBank/DDBJ databases">
        <authorList>
            <person name="Sun Q."/>
            <person name="Kim S."/>
        </authorList>
    </citation>
    <scope>NUCLEOTIDE SEQUENCE</scope>
    <source>
        <strain evidence="1">KCTC 12113</strain>
    </source>
</reference>
<dbReference type="EMBL" id="BMWP01000024">
    <property type="protein sequence ID" value="GGW43923.1"/>
    <property type="molecule type" value="Genomic_DNA"/>
</dbReference>
<dbReference type="AlphaFoldDB" id="A0A918J2E3"/>
<accession>A0A918J2E3</accession>
<evidence type="ECO:0000313" key="1">
    <source>
        <dbReference type="EMBL" id="GGW43923.1"/>
    </source>
</evidence>
<dbReference type="Proteomes" id="UP000634668">
    <property type="component" value="Unassembled WGS sequence"/>
</dbReference>
<comment type="caution">
    <text evidence="1">The sequence shown here is derived from an EMBL/GenBank/DDBJ whole genome shotgun (WGS) entry which is preliminary data.</text>
</comment>